<keyword evidence="2" id="KW-1185">Reference proteome</keyword>
<name>A0ABZ0XYM6_9BURK</name>
<protein>
    <submittedName>
        <fullName evidence="1">Uncharacterized protein</fullName>
    </submittedName>
</protein>
<reference evidence="1 2" key="1">
    <citation type="submission" date="2023-11" db="EMBL/GenBank/DDBJ databases">
        <title>MicrobeMod: A computational toolkit for identifying prokaryotic methylation and restriction-modification with nanopore sequencing.</title>
        <authorList>
            <person name="Crits-Christoph A."/>
            <person name="Kang S.C."/>
            <person name="Lee H."/>
            <person name="Ostrov N."/>
        </authorList>
    </citation>
    <scope>NUCLEOTIDE SEQUENCE [LARGE SCALE GENOMIC DNA]</scope>
    <source>
        <strain evidence="1 2">ATCC 25935</strain>
    </source>
</reference>
<sequence length="207" mass="23046">MITAEDAHAIVLSRTNSAPSGVCRDIFVIQSCELSARRDYWIVRANSEDFVHRGMVEKQYVGVNAYLVSSVSGNVEFVGSGQSVEGFLQDRYDAEAAGDEHYVLGPIFTRYEKTALVNLRQKLECSFQDTILLISAPQSAWITGSLGTLKNAKELLEQQDINVSIQLHPEIASAIEIDNSVSDWSAMKTELHRLIHILTHRPVLRVS</sequence>
<dbReference type="EMBL" id="CP140152">
    <property type="protein sequence ID" value="WQH04312.1"/>
    <property type="molecule type" value="Genomic_DNA"/>
</dbReference>
<accession>A0ABZ0XYM6</accession>
<evidence type="ECO:0000313" key="1">
    <source>
        <dbReference type="EMBL" id="WQH04312.1"/>
    </source>
</evidence>
<evidence type="ECO:0000313" key="2">
    <source>
        <dbReference type="Proteomes" id="UP001326110"/>
    </source>
</evidence>
<dbReference type="RefSeq" id="WP_322534116.1">
    <property type="nucleotide sequence ID" value="NZ_CP140152.1"/>
</dbReference>
<organism evidence="1 2">
    <name type="scientific">Duganella zoogloeoides</name>
    <dbReference type="NCBI Taxonomy" id="75659"/>
    <lineage>
        <taxon>Bacteria</taxon>
        <taxon>Pseudomonadati</taxon>
        <taxon>Pseudomonadota</taxon>
        <taxon>Betaproteobacteria</taxon>
        <taxon>Burkholderiales</taxon>
        <taxon>Oxalobacteraceae</taxon>
        <taxon>Telluria group</taxon>
        <taxon>Duganella</taxon>
    </lineage>
</organism>
<dbReference type="Proteomes" id="UP001326110">
    <property type="component" value="Chromosome"/>
</dbReference>
<gene>
    <name evidence="1" type="ORF">SR858_25285</name>
</gene>
<proteinExistence type="predicted"/>